<dbReference type="AlphaFoldDB" id="A0A402AKT8"/>
<organism evidence="2 3">
    <name type="scientific">Dictyobacter kobayashii</name>
    <dbReference type="NCBI Taxonomy" id="2014872"/>
    <lineage>
        <taxon>Bacteria</taxon>
        <taxon>Bacillati</taxon>
        <taxon>Chloroflexota</taxon>
        <taxon>Ktedonobacteria</taxon>
        <taxon>Ktedonobacterales</taxon>
        <taxon>Dictyobacteraceae</taxon>
        <taxon>Dictyobacter</taxon>
    </lineage>
</organism>
<dbReference type="EMBL" id="BIFS01000001">
    <property type="protein sequence ID" value="GCE19713.1"/>
    <property type="molecule type" value="Genomic_DNA"/>
</dbReference>
<dbReference type="SUPFAM" id="SSF52540">
    <property type="entry name" value="P-loop containing nucleoside triphosphate hydrolases"/>
    <property type="match status" value="1"/>
</dbReference>
<evidence type="ECO:0000313" key="3">
    <source>
        <dbReference type="Proteomes" id="UP000287188"/>
    </source>
</evidence>
<dbReference type="Gene3D" id="3.40.50.300">
    <property type="entry name" value="P-loop containing nucleotide triphosphate hydrolases"/>
    <property type="match status" value="1"/>
</dbReference>
<dbReference type="RefSeq" id="WP_161977412.1">
    <property type="nucleotide sequence ID" value="NZ_BIFS01000001.1"/>
</dbReference>
<dbReference type="InterPro" id="IPR007111">
    <property type="entry name" value="NACHT_NTPase"/>
</dbReference>
<evidence type="ECO:0000313" key="2">
    <source>
        <dbReference type="EMBL" id="GCE19713.1"/>
    </source>
</evidence>
<keyword evidence="3" id="KW-1185">Reference proteome</keyword>
<proteinExistence type="predicted"/>
<reference evidence="3" key="1">
    <citation type="submission" date="2018-12" db="EMBL/GenBank/DDBJ databases">
        <title>Tengunoibacter tsumagoiensis gen. nov., sp. nov., Dictyobacter kobayashii sp. nov., D. alpinus sp. nov., and D. joshuensis sp. nov. and description of Dictyobacteraceae fam. nov. within the order Ktedonobacterales isolated from Tengu-no-mugimeshi.</title>
        <authorList>
            <person name="Wang C.M."/>
            <person name="Zheng Y."/>
            <person name="Sakai Y."/>
            <person name="Toyoda A."/>
            <person name="Minakuchi Y."/>
            <person name="Abe K."/>
            <person name="Yokota A."/>
            <person name="Yabe S."/>
        </authorList>
    </citation>
    <scope>NUCLEOTIDE SEQUENCE [LARGE SCALE GENOMIC DNA]</scope>
    <source>
        <strain evidence="3">Uno11</strain>
    </source>
</reference>
<protein>
    <recommendedName>
        <fullName evidence="1">NACHT domain-containing protein</fullName>
    </recommendedName>
</protein>
<dbReference type="Pfam" id="PF05729">
    <property type="entry name" value="NACHT"/>
    <property type="match status" value="1"/>
</dbReference>
<dbReference type="Proteomes" id="UP000287188">
    <property type="component" value="Unassembled WGS sequence"/>
</dbReference>
<gene>
    <name evidence="2" type="ORF">KDK_35130</name>
</gene>
<comment type="caution">
    <text evidence="2">The sequence shown here is derived from an EMBL/GenBank/DDBJ whole genome shotgun (WGS) entry which is preliminary data.</text>
</comment>
<accession>A0A402AKT8</accession>
<evidence type="ECO:0000259" key="1">
    <source>
        <dbReference type="Pfam" id="PF05729"/>
    </source>
</evidence>
<sequence>MDTENQTHQNNTLEPLPGMFHDTLLATKFLIPASSHEIIARPHLLALLNVGLAYRLILLSAAAGFGKTTLLAQWVRSFTPGHPPVAWVTLDAGDNVPFQFWSYVLAALEQCQPGLSRLPFAAMHDTPQPSWQAMLTALINGLATRSTPLVLILDNYEEIIEPTIHALLSSLLKHSPPTLCLVLATRTDPPFPWLGSMLRHRSWNYAPNSCEQPERRSLTSSSML</sequence>
<feature type="domain" description="NACHT" evidence="1">
    <location>
        <begin position="55"/>
        <end position="189"/>
    </location>
</feature>
<name>A0A402AKT8_9CHLR</name>
<dbReference type="InterPro" id="IPR027417">
    <property type="entry name" value="P-loop_NTPase"/>
</dbReference>